<accession>A0A644XV13</accession>
<comment type="caution">
    <text evidence="1">The sequence shown here is derived from an EMBL/GenBank/DDBJ whole genome shotgun (WGS) entry which is preliminary data.</text>
</comment>
<organism evidence="1">
    <name type="scientific">bioreactor metagenome</name>
    <dbReference type="NCBI Taxonomy" id="1076179"/>
    <lineage>
        <taxon>unclassified sequences</taxon>
        <taxon>metagenomes</taxon>
        <taxon>ecological metagenomes</taxon>
    </lineage>
</organism>
<sequence length="229" mass="26307">MDMKYGLIAESLRINEAIYDCFSFLNEKEQKKFVKKFKEQPHSEIQIMHTFHELLLGAYLSKNGFVVDNDHKIGNKTPDWSILDSSYDVVAIVEMVNHHIDNKTNDYILAQLKAGKKALGYFPNGNDPDHNHLYSHIQDKACKYKDLVAKINVPYVVAVFIDFIAVIDVQETKDCLMNGDEPLFKLYPDLSGVLHFEETNRGSYCFSFIENPYALRTIDIPSGYLKKNS</sequence>
<name>A0A644XV13_9ZZZZ</name>
<evidence type="ECO:0000313" key="1">
    <source>
        <dbReference type="EMBL" id="MPM17964.1"/>
    </source>
</evidence>
<dbReference type="AlphaFoldDB" id="A0A644XV13"/>
<dbReference type="EMBL" id="VSSQ01002895">
    <property type="protein sequence ID" value="MPM17964.1"/>
    <property type="molecule type" value="Genomic_DNA"/>
</dbReference>
<protein>
    <submittedName>
        <fullName evidence="1">Uncharacterized protein</fullName>
    </submittedName>
</protein>
<proteinExistence type="predicted"/>
<gene>
    <name evidence="1" type="ORF">SDC9_64364</name>
</gene>
<reference evidence="1" key="1">
    <citation type="submission" date="2019-08" db="EMBL/GenBank/DDBJ databases">
        <authorList>
            <person name="Kucharzyk K."/>
            <person name="Murdoch R.W."/>
            <person name="Higgins S."/>
            <person name="Loffler F."/>
        </authorList>
    </citation>
    <scope>NUCLEOTIDE SEQUENCE</scope>
</reference>